<keyword evidence="3" id="KW-1185">Reference proteome</keyword>
<gene>
    <name evidence="2" type="ORF">EW139_04095</name>
</gene>
<evidence type="ECO:0000256" key="1">
    <source>
        <dbReference type="HAMAP-Rule" id="MF_01575"/>
    </source>
</evidence>
<comment type="similarity">
    <text evidence="1">Belongs to the UPF0398 family.</text>
</comment>
<dbReference type="InterPro" id="IPR010697">
    <property type="entry name" value="YspA"/>
</dbReference>
<reference evidence="2 3" key="1">
    <citation type="submission" date="2019-03" db="EMBL/GenBank/DDBJ databases">
        <title>Complete Genome Sequence of Leuconostoc kimchii strain NKJ218 Isolated from Homemade Kimchi.</title>
        <authorList>
            <person name="Jung J.Y."/>
            <person name="Jin H.M."/>
            <person name="Jung J.-W."/>
            <person name="Lee S.-Y."/>
            <person name="Ryu B.-G."/>
            <person name="Han S.-S."/>
            <person name="Kang H.K."/>
            <person name="Choi H.W."/>
            <person name="Chung E.J."/>
            <person name="Choi K.-M."/>
        </authorList>
    </citation>
    <scope>NUCLEOTIDE SEQUENCE [LARGE SCALE GENOMIC DNA]</scope>
    <source>
        <strain evidence="2 3">NKJ218</strain>
    </source>
</reference>
<evidence type="ECO:0000313" key="3">
    <source>
        <dbReference type="Proteomes" id="UP000295756"/>
    </source>
</evidence>
<accession>A0ABX5SIZ1</accession>
<dbReference type="RefSeq" id="WP_049762265.1">
    <property type="nucleotide sequence ID" value="NZ_CP037939.1"/>
</dbReference>
<name>A0ABX5SIZ1_9LACO</name>
<dbReference type="Pfam" id="PF06908">
    <property type="entry name" value="YpsA"/>
    <property type="match status" value="1"/>
</dbReference>
<dbReference type="PIRSF" id="PIRSF021290">
    <property type="entry name" value="DUF1273"/>
    <property type="match status" value="1"/>
</dbReference>
<dbReference type="PANTHER" id="PTHR38440">
    <property type="entry name" value="UPF0398 PROTEIN YPSA"/>
    <property type="match status" value="1"/>
</dbReference>
<sequence length="190" mass="22016">MLRLWVTGYRSYEMGTFGDKDPKIVVIKYALKRVLREQIDNGLEWIITGGQLGIEQWTVEVVIELKAEFPSLKVAIMLPFQAFGSQWQANSQAKLKELLAKSDFAESVSNAPYQGPHQLQSYQKFMLTHTDGALLVYDTAFEGKTVYDYRVIQKQQAIMPYPLTLIDMDRLQEYATEYEEIQAEKHNFYE</sequence>
<dbReference type="SUPFAM" id="SSF102405">
    <property type="entry name" value="MCP/YpsA-like"/>
    <property type="match status" value="1"/>
</dbReference>
<proteinExistence type="inferred from homology"/>
<evidence type="ECO:0000313" key="2">
    <source>
        <dbReference type="EMBL" id="QBR47344.1"/>
    </source>
</evidence>
<dbReference type="NCBIfam" id="NF010181">
    <property type="entry name" value="PRK13660.1"/>
    <property type="match status" value="1"/>
</dbReference>
<dbReference type="Gene3D" id="3.40.50.450">
    <property type="match status" value="1"/>
</dbReference>
<dbReference type="Proteomes" id="UP000295756">
    <property type="component" value="Chromosome"/>
</dbReference>
<dbReference type="EMBL" id="CP037939">
    <property type="protein sequence ID" value="QBR47344.1"/>
    <property type="molecule type" value="Genomic_DNA"/>
</dbReference>
<protein>
    <recommendedName>
        <fullName evidence="1">UPF0398 protein EW139_04095</fullName>
    </recommendedName>
</protein>
<dbReference type="HAMAP" id="MF_01575">
    <property type="entry name" value="UPF0398"/>
    <property type="match status" value="1"/>
</dbReference>
<dbReference type="PANTHER" id="PTHR38440:SF1">
    <property type="entry name" value="UPF0398 PROTEIN SPR0331"/>
    <property type="match status" value="1"/>
</dbReference>
<organism evidence="2 3">
    <name type="scientific">Leuconostoc kimchii</name>
    <dbReference type="NCBI Taxonomy" id="136609"/>
    <lineage>
        <taxon>Bacteria</taxon>
        <taxon>Bacillati</taxon>
        <taxon>Bacillota</taxon>
        <taxon>Bacilli</taxon>
        <taxon>Lactobacillales</taxon>
        <taxon>Lactobacillaceae</taxon>
        <taxon>Leuconostoc</taxon>
    </lineage>
</organism>